<evidence type="ECO:0000259" key="2">
    <source>
        <dbReference type="Pfam" id="PF16220"/>
    </source>
</evidence>
<reference evidence="3" key="2">
    <citation type="submission" date="2020-09" db="EMBL/GenBank/DDBJ databases">
        <authorList>
            <person name="Sun Q."/>
            <person name="Sedlacek I."/>
        </authorList>
    </citation>
    <scope>NUCLEOTIDE SEQUENCE</scope>
    <source>
        <strain evidence="3">CCM 7086</strain>
    </source>
</reference>
<dbReference type="RefSeq" id="WP_188396321.1">
    <property type="nucleotide sequence ID" value="NZ_BMCG01000004.1"/>
</dbReference>
<feature type="domain" description="FecR protein" evidence="1">
    <location>
        <begin position="122"/>
        <end position="219"/>
    </location>
</feature>
<dbReference type="InterPro" id="IPR006860">
    <property type="entry name" value="FecR"/>
</dbReference>
<evidence type="ECO:0000259" key="1">
    <source>
        <dbReference type="Pfam" id="PF04773"/>
    </source>
</evidence>
<dbReference type="AlphaFoldDB" id="A0A8J2XYF1"/>
<organism evidence="3 4">
    <name type="scientific">Oxalicibacterium flavum</name>
    <dbReference type="NCBI Taxonomy" id="179467"/>
    <lineage>
        <taxon>Bacteria</taxon>
        <taxon>Pseudomonadati</taxon>
        <taxon>Pseudomonadota</taxon>
        <taxon>Betaproteobacteria</taxon>
        <taxon>Burkholderiales</taxon>
        <taxon>Oxalobacteraceae</taxon>
        <taxon>Oxalicibacterium</taxon>
    </lineage>
</organism>
<name>A0A8J2XYF1_9BURK</name>
<proteinExistence type="predicted"/>
<dbReference type="GO" id="GO:0016989">
    <property type="term" value="F:sigma factor antagonist activity"/>
    <property type="evidence" value="ECO:0007669"/>
    <property type="project" value="TreeGrafter"/>
</dbReference>
<evidence type="ECO:0000313" key="4">
    <source>
        <dbReference type="Proteomes" id="UP000620266"/>
    </source>
</evidence>
<reference evidence="3" key="1">
    <citation type="journal article" date="2014" name="Int. J. Syst. Evol. Microbiol.">
        <title>Complete genome sequence of Corynebacterium casei LMG S-19264T (=DSM 44701T), isolated from a smear-ripened cheese.</title>
        <authorList>
            <consortium name="US DOE Joint Genome Institute (JGI-PGF)"/>
            <person name="Walter F."/>
            <person name="Albersmeier A."/>
            <person name="Kalinowski J."/>
            <person name="Ruckert C."/>
        </authorList>
    </citation>
    <scope>NUCLEOTIDE SEQUENCE</scope>
    <source>
        <strain evidence="3">CCM 7086</strain>
    </source>
</reference>
<dbReference type="PANTHER" id="PTHR30273">
    <property type="entry name" value="PERIPLASMIC SIGNAL SENSOR AND SIGMA FACTOR ACTIVATOR FECR-RELATED"/>
    <property type="match status" value="1"/>
</dbReference>
<dbReference type="InterPro" id="IPR032623">
    <property type="entry name" value="FecR_N"/>
</dbReference>
<protein>
    <submittedName>
        <fullName evidence="3">Sensor</fullName>
    </submittedName>
</protein>
<evidence type="ECO:0000313" key="3">
    <source>
        <dbReference type="EMBL" id="GGC12852.1"/>
    </source>
</evidence>
<dbReference type="InterPro" id="IPR012373">
    <property type="entry name" value="Ferrdict_sens_TM"/>
</dbReference>
<dbReference type="Proteomes" id="UP000620266">
    <property type="component" value="Unassembled WGS sequence"/>
</dbReference>
<keyword evidence="4" id="KW-1185">Reference proteome</keyword>
<dbReference type="PIRSF" id="PIRSF018266">
    <property type="entry name" value="FecR"/>
    <property type="match status" value="1"/>
</dbReference>
<dbReference type="Pfam" id="PF16220">
    <property type="entry name" value="DUF4880"/>
    <property type="match status" value="1"/>
</dbReference>
<feature type="domain" description="FecR N-terminal" evidence="2">
    <location>
        <begin position="24"/>
        <end position="65"/>
    </location>
</feature>
<comment type="caution">
    <text evidence="3">The sequence shown here is derived from an EMBL/GenBank/DDBJ whole genome shotgun (WGS) entry which is preliminary data.</text>
</comment>
<sequence length="339" mass="37503">MNASPTDTAILYEDSRPIDRAIARQAAHWMTTLYGGNAAPEDVKACEYWRAADPEHERAWQRAQRINQRFGVVPASLGLPALGRRERVERRRALKTLLVLMTAVPAGYAAWRSTPWREWSADVRTATGERRELQLADGSRVHLGTATALDVIFDGSQRLLRLHAGEILVTTGADSEAAAHRPFIVQTEHGRIRALGTRFVVHKEEAASQTSVGVLEHAVEIRPQAASGSPFVLQAGQQVRFDSARIDAVEAADPHAADWARGVLFADRMRLADFARELNRYRPGLLRCDPAVAELRITGAFQLDNTQSILDALPDTLPVEVHYRTRYWVTLAPPSAGKG</sequence>
<dbReference type="PANTHER" id="PTHR30273:SF2">
    <property type="entry name" value="PROTEIN FECR"/>
    <property type="match status" value="1"/>
</dbReference>
<dbReference type="Gene3D" id="2.60.120.1440">
    <property type="match status" value="1"/>
</dbReference>
<dbReference type="EMBL" id="BMCG01000004">
    <property type="protein sequence ID" value="GGC12852.1"/>
    <property type="molecule type" value="Genomic_DNA"/>
</dbReference>
<accession>A0A8J2XYF1</accession>
<gene>
    <name evidence="3" type="primary">fecR</name>
    <name evidence="3" type="ORF">GCM10007205_22210</name>
</gene>
<dbReference type="Pfam" id="PF04773">
    <property type="entry name" value="FecR"/>
    <property type="match status" value="1"/>
</dbReference>